<dbReference type="CTD" id="36383163"/>
<proteinExistence type="predicted"/>
<reference evidence="4" key="3">
    <citation type="submission" date="2020-12" db="UniProtKB">
        <authorList>
            <consortium name="WormBaseParasite"/>
        </authorList>
    </citation>
    <scope>IDENTIFICATION</scope>
</reference>
<dbReference type="RefSeq" id="XP_024509980.1">
    <property type="nucleotide sequence ID" value="XM_024644420.1"/>
</dbReference>
<dbReference type="WormBase" id="SRAE_X000011500">
    <property type="protein sequence ID" value="SRP09127"/>
    <property type="gene ID" value="WBGene00265670"/>
</dbReference>
<dbReference type="EMBL" id="LN609530">
    <property type="protein sequence ID" value="CEF70784.1"/>
    <property type="molecule type" value="Genomic_DNA"/>
</dbReference>
<dbReference type="Proteomes" id="UP000035682">
    <property type="component" value="Unplaced"/>
</dbReference>
<evidence type="ECO:0000313" key="2">
    <source>
        <dbReference type="EMBL" id="CEF70784.1"/>
    </source>
</evidence>
<accession>A0A090LT63</accession>
<evidence type="ECO:0000256" key="1">
    <source>
        <dbReference type="SAM" id="MobiDB-lite"/>
    </source>
</evidence>
<feature type="region of interest" description="Disordered" evidence="1">
    <location>
        <begin position="1"/>
        <end position="48"/>
    </location>
</feature>
<dbReference type="WBParaSite" id="SRAE_X000011500.1">
    <property type="protein sequence ID" value="SRAE_X000011500.1"/>
    <property type="gene ID" value="WBGene00265670"/>
</dbReference>
<evidence type="ECO:0000313" key="4">
    <source>
        <dbReference type="WBParaSite" id="SRAE_X000011500.1"/>
    </source>
</evidence>
<keyword evidence="3" id="KW-1185">Reference proteome</keyword>
<feature type="compositionally biased region" description="Basic and acidic residues" evidence="1">
    <location>
        <begin position="38"/>
        <end position="48"/>
    </location>
</feature>
<dbReference type="AlphaFoldDB" id="A0A090LT63"/>
<gene>
    <name evidence="2 4 5" type="ORF">SRAE_X000011500</name>
</gene>
<feature type="compositionally biased region" description="Polar residues" evidence="1">
    <location>
        <begin position="26"/>
        <end position="36"/>
    </location>
</feature>
<reference evidence="2" key="1">
    <citation type="submission" date="2014-09" db="EMBL/GenBank/DDBJ databases">
        <authorList>
            <person name="Aslett A.Martin."/>
        </authorList>
    </citation>
    <scope>NUCLEOTIDE SEQUENCE</scope>
    <source>
        <strain evidence="2">ED321 Heterogonic</strain>
    </source>
</reference>
<evidence type="ECO:0000313" key="5">
    <source>
        <dbReference type="WormBase" id="SRAE_X000011500"/>
    </source>
</evidence>
<protein>
    <submittedName>
        <fullName evidence="2 4">Uncharacterized protein</fullName>
    </submittedName>
</protein>
<reference evidence="3" key="2">
    <citation type="submission" date="2014-09" db="EMBL/GenBank/DDBJ databases">
        <authorList>
            <person name="Martin A.A."/>
        </authorList>
    </citation>
    <scope>NUCLEOTIDE SEQUENCE</scope>
    <source>
        <strain evidence="3">ED321</strain>
    </source>
</reference>
<name>A0A090LT63_STRRB</name>
<feature type="compositionally biased region" description="Basic and acidic residues" evidence="1">
    <location>
        <begin position="1"/>
        <end position="18"/>
    </location>
</feature>
<sequence>MTNGDFKENSGKKEKPNNNDENNVERSSNTISSTSDNEMEHVNRTSEASEKLLRLVRRVLYDESKGYVNVTTDYRQAIQPFKDGDPISPGQFPHIDFNDELVLNEKNEKYFPSDNTDNEETFVYRVNPPARRMEIHSEYVDENFSSLGDDSSATSRSNASSFYELSTHTYNSKMTTDSEDEFDYYY</sequence>
<organism evidence="2">
    <name type="scientific">Strongyloides ratti</name>
    <name type="common">Parasitic roundworm</name>
    <dbReference type="NCBI Taxonomy" id="34506"/>
    <lineage>
        <taxon>Eukaryota</taxon>
        <taxon>Metazoa</taxon>
        <taxon>Ecdysozoa</taxon>
        <taxon>Nematoda</taxon>
        <taxon>Chromadorea</taxon>
        <taxon>Rhabditida</taxon>
        <taxon>Tylenchina</taxon>
        <taxon>Panagrolaimomorpha</taxon>
        <taxon>Strongyloidoidea</taxon>
        <taxon>Strongyloididae</taxon>
        <taxon>Strongyloides</taxon>
    </lineage>
</organism>
<evidence type="ECO:0000313" key="3">
    <source>
        <dbReference type="Proteomes" id="UP000035682"/>
    </source>
</evidence>
<dbReference type="GeneID" id="36383163"/>